<evidence type="ECO:0000313" key="2">
    <source>
        <dbReference type="Proteomes" id="UP000653454"/>
    </source>
</evidence>
<keyword evidence="2" id="KW-1185">Reference proteome</keyword>
<gene>
    <name evidence="1" type="ORF">PLXY2_LOCUS4019</name>
</gene>
<reference evidence="1" key="1">
    <citation type="submission" date="2020-11" db="EMBL/GenBank/DDBJ databases">
        <authorList>
            <person name="Whiteford S."/>
        </authorList>
    </citation>
    <scope>NUCLEOTIDE SEQUENCE</scope>
</reference>
<dbReference type="EMBL" id="CAJHNJ030000010">
    <property type="protein sequence ID" value="CAG9107550.1"/>
    <property type="molecule type" value="Genomic_DNA"/>
</dbReference>
<sequence>MTSKVLFFTLLVVASIMMCSAQCGYESAALAPCYPAYPPVIINRGGGGGRSSRDSLYPFLFYILLANGGFGGNCGC</sequence>
<evidence type="ECO:0000313" key="1">
    <source>
        <dbReference type="EMBL" id="CAG9107550.1"/>
    </source>
</evidence>
<accession>A0A8S4E078</accession>
<proteinExistence type="predicted"/>
<dbReference type="Proteomes" id="UP000653454">
    <property type="component" value="Unassembled WGS sequence"/>
</dbReference>
<dbReference type="AlphaFoldDB" id="A0A8S4E078"/>
<name>A0A8S4E078_PLUXY</name>
<organism evidence="1 2">
    <name type="scientific">Plutella xylostella</name>
    <name type="common">Diamondback moth</name>
    <name type="synonym">Plutella maculipennis</name>
    <dbReference type="NCBI Taxonomy" id="51655"/>
    <lineage>
        <taxon>Eukaryota</taxon>
        <taxon>Metazoa</taxon>
        <taxon>Ecdysozoa</taxon>
        <taxon>Arthropoda</taxon>
        <taxon>Hexapoda</taxon>
        <taxon>Insecta</taxon>
        <taxon>Pterygota</taxon>
        <taxon>Neoptera</taxon>
        <taxon>Endopterygota</taxon>
        <taxon>Lepidoptera</taxon>
        <taxon>Glossata</taxon>
        <taxon>Ditrysia</taxon>
        <taxon>Yponomeutoidea</taxon>
        <taxon>Plutellidae</taxon>
        <taxon>Plutella</taxon>
    </lineage>
</organism>
<protein>
    <submittedName>
        <fullName evidence="1">(diamondback moth) hypothetical protein</fullName>
    </submittedName>
</protein>
<comment type="caution">
    <text evidence="1">The sequence shown here is derived from an EMBL/GenBank/DDBJ whole genome shotgun (WGS) entry which is preliminary data.</text>
</comment>